<protein>
    <submittedName>
        <fullName evidence="2">Uncharacterized protein</fullName>
    </submittedName>
</protein>
<feature type="compositionally biased region" description="Basic residues" evidence="1">
    <location>
        <begin position="158"/>
        <end position="169"/>
    </location>
</feature>
<evidence type="ECO:0000256" key="1">
    <source>
        <dbReference type="SAM" id="MobiDB-lite"/>
    </source>
</evidence>
<name>A0ABD1GP66_SALDI</name>
<keyword evidence="3" id="KW-1185">Reference proteome</keyword>
<dbReference type="EMBL" id="JBEAFC010000008">
    <property type="protein sequence ID" value="KAL1545807.1"/>
    <property type="molecule type" value="Genomic_DNA"/>
</dbReference>
<comment type="caution">
    <text evidence="2">The sequence shown here is derived from an EMBL/GenBank/DDBJ whole genome shotgun (WGS) entry which is preliminary data.</text>
</comment>
<feature type="region of interest" description="Disordered" evidence="1">
    <location>
        <begin position="74"/>
        <end position="169"/>
    </location>
</feature>
<proteinExistence type="predicted"/>
<feature type="compositionally biased region" description="Polar residues" evidence="1">
    <location>
        <begin position="86"/>
        <end position="96"/>
    </location>
</feature>
<evidence type="ECO:0000313" key="3">
    <source>
        <dbReference type="Proteomes" id="UP001567538"/>
    </source>
</evidence>
<dbReference type="AlphaFoldDB" id="A0ABD1GP66"/>
<accession>A0ABD1GP66</accession>
<evidence type="ECO:0000313" key="2">
    <source>
        <dbReference type="EMBL" id="KAL1545807.1"/>
    </source>
</evidence>
<gene>
    <name evidence="2" type="ORF">AAHA92_22488</name>
</gene>
<dbReference type="Proteomes" id="UP001567538">
    <property type="component" value="Unassembled WGS sequence"/>
</dbReference>
<organism evidence="2 3">
    <name type="scientific">Salvia divinorum</name>
    <name type="common">Maria pastora</name>
    <name type="synonym">Diviner's sage</name>
    <dbReference type="NCBI Taxonomy" id="28513"/>
    <lineage>
        <taxon>Eukaryota</taxon>
        <taxon>Viridiplantae</taxon>
        <taxon>Streptophyta</taxon>
        <taxon>Embryophyta</taxon>
        <taxon>Tracheophyta</taxon>
        <taxon>Spermatophyta</taxon>
        <taxon>Magnoliopsida</taxon>
        <taxon>eudicotyledons</taxon>
        <taxon>Gunneridae</taxon>
        <taxon>Pentapetalae</taxon>
        <taxon>asterids</taxon>
        <taxon>lamiids</taxon>
        <taxon>Lamiales</taxon>
        <taxon>Lamiaceae</taxon>
        <taxon>Nepetoideae</taxon>
        <taxon>Mentheae</taxon>
        <taxon>Salviinae</taxon>
        <taxon>Salvia</taxon>
        <taxon>Salvia subgen. Calosphace</taxon>
    </lineage>
</organism>
<sequence>MCTPLKNKAAFLQSNSTKFKQLEGDREGTGYHPSSHTPIHLTQFESTLLKSRQERNENSNQRLSFNRVASGLPIGWLNRGDEPRTAATTVGNTELESSGARLPNQGFEWTAGAGPSRRGGLVFKPRWRPDPTQLHDGSDAKLRSREGAPTNWGARDRWNRRRKKLGKKT</sequence>
<feature type="compositionally biased region" description="Basic and acidic residues" evidence="1">
    <location>
        <begin position="136"/>
        <end position="146"/>
    </location>
</feature>
<reference evidence="2 3" key="1">
    <citation type="submission" date="2024-06" db="EMBL/GenBank/DDBJ databases">
        <title>A chromosome level genome sequence of Diviner's sage (Salvia divinorum).</title>
        <authorList>
            <person name="Ford S.A."/>
            <person name="Ro D.-K."/>
            <person name="Ness R.W."/>
            <person name="Phillips M.A."/>
        </authorList>
    </citation>
    <scope>NUCLEOTIDE SEQUENCE [LARGE SCALE GENOMIC DNA]</scope>
    <source>
        <strain evidence="2">SAF-2024a</strain>
        <tissue evidence="2">Leaf</tissue>
    </source>
</reference>